<evidence type="ECO:0000259" key="8">
    <source>
        <dbReference type="Pfam" id="PF20684"/>
    </source>
</evidence>
<name>A0A5N7CCE6_PETAA</name>
<gene>
    <name evidence="9" type="ORF">BDV23DRAFT_192855</name>
</gene>
<evidence type="ECO:0000256" key="7">
    <source>
        <dbReference type="SAM" id="Phobius"/>
    </source>
</evidence>
<dbReference type="PANTHER" id="PTHR33048">
    <property type="entry name" value="PTH11-LIKE INTEGRAL MEMBRANE PROTEIN (AFU_ORTHOLOGUE AFUA_5G11245)"/>
    <property type="match status" value="1"/>
</dbReference>
<feature type="region of interest" description="Disordered" evidence="6">
    <location>
        <begin position="295"/>
        <end position="327"/>
    </location>
</feature>
<dbReference type="GO" id="GO:0016020">
    <property type="term" value="C:membrane"/>
    <property type="evidence" value="ECO:0007669"/>
    <property type="project" value="UniProtKB-SubCell"/>
</dbReference>
<sequence length="350" mass="39078">MALKGRSEEILIVTTVFLTISTTVFAMRCFVRFRLLKTCRADDIFMICATLMNDALATCTITGAVNGMGSKFAQLDAQEIQTALMWWFLWPLFYILTGICIRTSIALTILRIPWPRPYRIILWLIIFVTWSVGVPLWFTFLLQCRPVSYYWRRTGQGSCLNPTVAINFGYALSASAVLCDVTLSVLPVFLIQRLKLNRTTKIAVAGILAMGGLACVGVIIRLPYIHHYRDKEFLYNTTQITIWSNVEANLGVMAGNLITLRPLFRWFHDVSSRGSSGRDSSGKFLVASRDMPNHLQTRNSITGSTQWSPEAGSQEPHNFLSSAAPRGQVNPVSALGVVHTSRGEKAQVCD</sequence>
<dbReference type="Pfam" id="PF20684">
    <property type="entry name" value="Fung_rhodopsin"/>
    <property type="match status" value="1"/>
</dbReference>
<evidence type="ECO:0000256" key="6">
    <source>
        <dbReference type="SAM" id="MobiDB-lite"/>
    </source>
</evidence>
<comment type="similarity">
    <text evidence="5">Belongs to the SAT4 family.</text>
</comment>
<protein>
    <submittedName>
        <fullName evidence="9">P-type ATPase</fullName>
    </submittedName>
</protein>
<dbReference type="EMBL" id="ML735242">
    <property type="protein sequence ID" value="KAE8391830.1"/>
    <property type="molecule type" value="Genomic_DNA"/>
</dbReference>
<feature type="transmembrane region" description="Helical" evidence="7">
    <location>
        <begin position="170"/>
        <end position="190"/>
    </location>
</feature>
<dbReference type="InterPro" id="IPR049326">
    <property type="entry name" value="Rhodopsin_dom_fungi"/>
</dbReference>
<reference evidence="9" key="1">
    <citation type="submission" date="2019-04" db="EMBL/GenBank/DDBJ databases">
        <title>Friends and foes A comparative genomics studyof 23 Aspergillus species from section Flavi.</title>
        <authorList>
            <consortium name="DOE Joint Genome Institute"/>
            <person name="Kjaerbolling I."/>
            <person name="Vesth T."/>
            <person name="Frisvad J.C."/>
            <person name="Nybo J.L."/>
            <person name="Theobald S."/>
            <person name="Kildgaard S."/>
            <person name="Isbrandt T."/>
            <person name="Kuo A."/>
            <person name="Sato A."/>
            <person name="Lyhne E.K."/>
            <person name="Kogle M.E."/>
            <person name="Wiebenga A."/>
            <person name="Kun R.S."/>
            <person name="Lubbers R.J."/>
            <person name="Makela M.R."/>
            <person name="Barry K."/>
            <person name="Chovatia M."/>
            <person name="Clum A."/>
            <person name="Daum C."/>
            <person name="Haridas S."/>
            <person name="He G."/>
            <person name="LaButti K."/>
            <person name="Lipzen A."/>
            <person name="Mondo S."/>
            <person name="Riley R."/>
            <person name="Salamov A."/>
            <person name="Simmons B.A."/>
            <person name="Magnuson J.K."/>
            <person name="Henrissat B."/>
            <person name="Mortensen U.H."/>
            <person name="Larsen T.O."/>
            <person name="Devries R.P."/>
            <person name="Grigoriev I.V."/>
            <person name="Machida M."/>
            <person name="Baker S.E."/>
            <person name="Andersen M.R."/>
        </authorList>
    </citation>
    <scope>NUCLEOTIDE SEQUENCE [LARGE SCALE GENOMIC DNA]</scope>
    <source>
        <strain evidence="9">IBT 14317</strain>
    </source>
</reference>
<accession>A0A5N7CCE6</accession>
<keyword evidence="4 7" id="KW-0472">Membrane</keyword>
<dbReference type="OrthoDB" id="3897607at2759"/>
<dbReference type="PANTHER" id="PTHR33048:SF140">
    <property type="entry name" value="ATPASE, PUTATIVE (EUROFUNG)-RELATED"/>
    <property type="match status" value="1"/>
</dbReference>
<feature type="transmembrane region" description="Helical" evidence="7">
    <location>
        <begin position="121"/>
        <end position="142"/>
    </location>
</feature>
<evidence type="ECO:0000256" key="1">
    <source>
        <dbReference type="ARBA" id="ARBA00004141"/>
    </source>
</evidence>
<keyword evidence="3 7" id="KW-1133">Transmembrane helix</keyword>
<keyword evidence="2 7" id="KW-0812">Transmembrane</keyword>
<feature type="transmembrane region" description="Helical" evidence="7">
    <location>
        <begin position="43"/>
        <end position="65"/>
    </location>
</feature>
<feature type="compositionally biased region" description="Polar residues" evidence="6">
    <location>
        <begin position="295"/>
        <end position="308"/>
    </location>
</feature>
<dbReference type="InterPro" id="IPR052337">
    <property type="entry name" value="SAT4-like"/>
</dbReference>
<feature type="transmembrane region" description="Helical" evidence="7">
    <location>
        <begin position="202"/>
        <end position="224"/>
    </location>
</feature>
<feature type="domain" description="Rhodopsin" evidence="8">
    <location>
        <begin position="27"/>
        <end position="265"/>
    </location>
</feature>
<evidence type="ECO:0000256" key="5">
    <source>
        <dbReference type="ARBA" id="ARBA00038359"/>
    </source>
</evidence>
<evidence type="ECO:0000256" key="3">
    <source>
        <dbReference type="ARBA" id="ARBA00022989"/>
    </source>
</evidence>
<comment type="subcellular location">
    <subcellularLocation>
        <location evidence="1">Membrane</location>
        <topology evidence="1">Multi-pass membrane protein</topology>
    </subcellularLocation>
</comment>
<feature type="transmembrane region" description="Helical" evidence="7">
    <location>
        <begin position="85"/>
        <end position="109"/>
    </location>
</feature>
<feature type="transmembrane region" description="Helical" evidence="7">
    <location>
        <begin position="12"/>
        <end position="31"/>
    </location>
</feature>
<evidence type="ECO:0000256" key="4">
    <source>
        <dbReference type="ARBA" id="ARBA00023136"/>
    </source>
</evidence>
<organism evidence="9">
    <name type="scientific">Petromyces alliaceus</name>
    <name type="common">Aspergillus alliaceus</name>
    <dbReference type="NCBI Taxonomy" id="209559"/>
    <lineage>
        <taxon>Eukaryota</taxon>
        <taxon>Fungi</taxon>
        <taxon>Dikarya</taxon>
        <taxon>Ascomycota</taxon>
        <taxon>Pezizomycotina</taxon>
        <taxon>Eurotiomycetes</taxon>
        <taxon>Eurotiomycetidae</taxon>
        <taxon>Eurotiales</taxon>
        <taxon>Aspergillaceae</taxon>
        <taxon>Aspergillus</taxon>
        <taxon>Aspergillus subgen. Circumdati</taxon>
    </lineage>
</organism>
<proteinExistence type="inferred from homology"/>
<dbReference type="Proteomes" id="UP000326877">
    <property type="component" value="Unassembled WGS sequence"/>
</dbReference>
<evidence type="ECO:0000313" key="9">
    <source>
        <dbReference type="EMBL" id="KAE8391830.1"/>
    </source>
</evidence>
<dbReference type="AlphaFoldDB" id="A0A5N7CCE6"/>
<evidence type="ECO:0000256" key="2">
    <source>
        <dbReference type="ARBA" id="ARBA00022692"/>
    </source>
</evidence>